<keyword evidence="2" id="KW-0732">Signal</keyword>
<dbReference type="Proteomes" id="UP001150925">
    <property type="component" value="Unassembled WGS sequence"/>
</dbReference>
<dbReference type="AlphaFoldDB" id="A0A9W8AJM4"/>
<evidence type="ECO:0000256" key="2">
    <source>
        <dbReference type="SAM" id="SignalP"/>
    </source>
</evidence>
<evidence type="ECO:0000313" key="4">
    <source>
        <dbReference type="Proteomes" id="UP001150925"/>
    </source>
</evidence>
<dbReference type="OrthoDB" id="10339206at2759"/>
<organism evidence="3 4">
    <name type="scientific">Dispira parvispora</name>
    <dbReference type="NCBI Taxonomy" id="1520584"/>
    <lineage>
        <taxon>Eukaryota</taxon>
        <taxon>Fungi</taxon>
        <taxon>Fungi incertae sedis</taxon>
        <taxon>Zoopagomycota</taxon>
        <taxon>Kickxellomycotina</taxon>
        <taxon>Dimargaritomycetes</taxon>
        <taxon>Dimargaritales</taxon>
        <taxon>Dimargaritaceae</taxon>
        <taxon>Dispira</taxon>
    </lineage>
</organism>
<proteinExistence type="predicted"/>
<feature type="region of interest" description="Disordered" evidence="1">
    <location>
        <begin position="60"/>
        <end position="83"/>
    </location>
</feature>
<comment type="caution">
    <text evidence="3">The sequence shown here is derived from an EMBL/GenBank/DDBJ whole genome shotgun (WGS) entry which is preliminary data.</text>
</comment>
<reference evidence="3" key="1">
    <citation type="submission" date="2022-07" db="EMBL/GenBank/DDBJ databases">
        <title>Phylogenomic reconstructions and comparative analyses of Kickxellomycotina fungi.</title>
        <authorList>
            <person name="Reynolds N.K."/>
            <person name="Stajich J.E."/>
            <person name="Barry K."/>
            <person name="Grigoriev I.V."/>
            <person name="Crous P."/>
            <person name="Smith M.E."/>
        </authorList>
    </citation>
    <scope>NUCLEOTIDE SEQUENCE</scope>
    <source>
        <strain evidence="3">RSA 1196</strain>
    </source>
</reference>
<evidence type="ECO:0000313" key="3">
    <source>
        <dbReference type="EMBL" id="KAJ1954136.1"/>
    </source>
</evidence>
<name>A0A9W8AJM4_9FUNG</name>
<feature type="region of interest" description="Disordered" evidence="1">
    <location>
        <begin position="92"/>
        <end position="111"/>
    </location>
</feature>
<sequence length="257" mass="27615">MLLPFWWLFVLSLAVLNMVVGEKPVKFPASPATPEKRPGNQIPGDHTHPIGPVTVPRPEINPGNALKPLAADEPKVPESAAKPLAVDESKIPSADAKRPTTTKPITPVHPHVGVPQAPVVVNKELLPAQVQDPLLPTTTGSPVLAKTGQPTNVGEAKPYIGVKSMSKWTATSLVATATSDPMAVLEYQECVNFQRRCNNLCGDSLFYATCDRGGLCVCHTDRQVPGEESVSQSTAFRTSWSLWWTVPGCAISILVLY</sequence>
<keyword evidence="4" id="KW-1185">Reference proteome</keyword>
<accession>A0A9W8AJM4</accession>
<evidence type="ECO:0000256" key="1">
    <source>
        <dbReference type="SAM" id="MobiDB-lite"/>
    </source>
</evidence>
<protein>
    <submittedName>
        <fullName evidence="3">Uncharacterized protein</fullName>
    </submittedName>
</protein>
<dbReference type="EMBL" id="JANBPY010002664">
    <property type="protein sequence ID" value="KAJ1954136.1"/>
    <property type="molecule type" value="Genomic_DNA"/>
</dbReference>
<feature type="signal peptide" evidence="2">
    <location>
        <begin position="1"/>
        <end position="21"/>
    </location>
</feature>
<gene>
    <name evidence="3" type="ORF">IWQ62_005831</name>
</gene>
<feature type="chain" id="PRO_5040804234" evidence="2">
    <location>
        <begin position="22"/>
        <end position="257"/>
    </location>
</feature>